<dbReference type="PANTHER" id="PTHR12145">
    <property type="entry name" value="MANNAN ENDO-1,6-ALPHA-MANNOSIDASE DCW1"/>
    <property type="match status" value="1"/>
</dbReference>
<keyword evidence="4 11" id="KW-0732">Signal</keyword>
<keyword evidence="13" id="KW-1185">Reference proteome</keyword>
<name>A0AAI9TGZ2_PENTH</name>
<keyword evidence="6" id="KW-0325">Glycoprotein</keyword>
<evidence type="ECO:0000256" key="5">
    <source>
        <dbReference type="ARBA" id="ARBA00022801"/>
    </source>
</evidence>
<keyword evidence="10" id="KW-0812">Transmembrane</keyword>
<comment type="similarity">
    <text evidence="2 8">Belongs to the glycosyl hydrolase 76 family.</text>
</comment>
<reference evidence="12" key="1">
    <citation type="submission" date="2015-06" db="EMBL/GenBank/DDBJ databases">
        <authorList>
            <person name="Nguyen H."/>
        </authorList>
    </citation>
    <scope>NUCLEOTIDE SEQUENCE</scope>
    <source>
        <strain evidence="12">DAOM 180753</strain>
    </source>
</reference>
<gene>
    <name evidence="12" type="ORF">VN97_g6731</name>
</gene>
<evidence type="ECO:0000313" key="12">
    <source>
        <dbReference type="EMBL" id="KAJ9486620.1"/>
    </source>
</evidence>
<comment type="catalytic activity">
    <reaction evidence="1 8">
        <text>Random hydrolysis of (1-&gt;6)-alpha-D-mannosidic linkages in unbranched (1-&gt;6)-mannans.</text>
        <dbReference type="EC" id="3.2.1.101"/>
    </reaction>
</comment>
<dbReference type="GO" id="GO:0008496">
    <property type="term" value="F:mannan endo-1,6-alpha-mannosidase activity"/>
    <property type="evidence" value="ECO:0007669"/>
    <property type="project" value="UniProtKB-UniRule"/>
</dbReference>
<evidence type="ECO:0000256" key="6">
    <source>
        <dbReference type="ARBA" id="ARBA00023180"/>
    </source>
</evidence>
<evidence type="ECO:0000256" key="8">
    <source>
        <dbReference type="PIRNR" id="PIRNR016302"/>
    </source>
</evidence>
<protein>
    <recommendedName>
        <fullName evidence="3 8">Mannan endo-1,6-alpha-mannosidase</fullName>
        <ecNumber evidence="3 8">3.2.1.101</ecNumber>
    </recommendedName>
</protein>
<sequence length="485" mass="53001">MHLSGTCAILNGLIATLLFSTLTPAIELDISDEQSIKDAASTSVYSMMGWYAGNETGQIPGAFPEKWWEGSALFLALLQYWHFTGDTTYNSLMSEGMQWQSGDKGDYMPSNYSSYLGNDDQMFWGLAAILAAELKFPDVPDKFSWLSLAQGVFNTQTARWDTTTCGGGLRWQLFPYQDGYTMKNSVSNGGLFQLAARLARYTNDEKYTKWAEKIWDWSVSSPLVNNKTWNVADSTEMENDCADAGNYQWTYNYGAYLMGAAYMYNFVSGASIFTNFPVSMRTTVPFTDTNTPPVQTNGDEKWKTPVDGLLGKTLKSFFPNGDVLEDITCEPIKKCNFNEILFKGLTSSWLAFTSLLVPDTAAQIKPKLASSAEAAAKSCTGNSNNSCGITWYQNKWDGSTGMEQEISATNVFLANMINFNTGTFGPITSDTGGSSTGNPNAGKGNGGDNEEEKPITTGDKAGASILTLIFVVGWAGTMAWMMLGA</sequence>
<keyword evidence="7 8" id="KW-0326">Glycosidase</keyword>
<organism evidence="12 13">
    <name type="scientific">Penicillium thymicola</name>
    <dbReference type="NCBI Taxonomy" id="293382"/>
    <lineage>
        <taxon>Eukaryota</taxon>
        <taxon>Fungi</taxon>
        <taxon>Dikarya</taxon>
        <taxon>Ascomycota</taxon>
        <taxon>Pezizomycotina</taxon>
        <taxon>Eurotiomycetes</taxon>
        <taxon>Eurotiomycetidae</taxon>
        <taxon>Eurotiales</taxon>
        <taxon>Aspergillaceae</taxon>
        <taxon>Penicillium</taxon>
    </lineage>
</organism>
<feature type="chain" id="PRO_5042542017" description="Mannan endo-1,6-alpha-mannosidase" evidence="11">
    <location>
        <begin position="26"/>
        <end position="485"/>
    </location>
</feature>
<dbReference type="AlphaFoldDB" id="A0AAI9TGZ2"/>
<dbReference type="GO" id="GO:0009272">
    <property type="term" value="P:fungal-type cell wall biogenesis"/>
    <property type="evidence" value="ECO:0007669"/>
    <property type="project" value="TreeGrafter"/>
</dbReference>
<dbReference type="EMBL" id="LACB01000200">
    <property type="protein sequence ID" value="KAJ9486620.1"/>
    <property type="molecule type" value="Genomic_DNA"/>
</dbReference>
<proteinExistence type="inferred from homology"/>
<evidence type="ECO:0000256" key="11">
    <source>
        <dbReference type="SAM" id="SignalP"/>
    </source>
</evidence>
<evidence type="ECO:0000313" key="13">
    <source>
        <dbReference type="Proteomes" id="UP001227192"/>
    </source>
</evidence>
<dbReference type="EC" id="3.2.1.101" evidence="3 8"/>
<feature type="region of interest" description="Disordered" evidence="9">
    <location>
        <begin position="428"/>
        <end position="458"/>
    </location>
</feature>
<evidence type="ECO:0000256" key="10">
    <source>
        <dbReference type="SAM" id="Phobius"/>
    </source>
</evidence>
<dbReference type="InterPro" id="IPR008928">
    <property type="entry name" value="6-hairpin_glycosidase_sf"/>
</dbReference>
<evidence type="ECO:0000256" key="4">
    <source>
        <dbReference type="ARBA" id="ARBA00022729"/>
    </source>
</evidence>
<feature type="transmembrane region" description="Helical" evidence="10">
    <location>
        <begin position="461"/>
        <end position="483"/>
    </location>
</feature>
<dbReference type="Proteomes" id="UP001227192">
    <property type="component" value="Unassembled WGS sequence"/>
</dbReference>
<dbReference type="InterPro" id="IPR014480">
    <property type="entry name" value="Mannan-1_6-alpha_mannosidase"/>
</dbReference>
<evidence type="ECO:0000256" key="7">
    <source>
        <dbReference type="ARBA" id="ARBA00023295"/>
    </source>
</evidence>
<keyword evidence="10" id="KW-0472">Membrane</keyword>
<keyword evidence="5 8" id="KW-0378">Hydrolase</keyword>
<reference evidence="12" key="2">
    <citation type="journal article" date="2016" name="Fungal Biol.">
        <title>Ochratoxin A production by Penicillium thymicola.</title>
        <authorList>
            <person name="Nguyen H.D.T."/>
            <person name="McMullin D.R."/>
            <person name="Ponomareva E."/>
            <person name="Riley R."/>
            <person name="Pomraning K.R."/>
            <person name="Baker S.E."/>
            <person name="Seifert K.A."/>
        </authorList>
    </citation>
    <scope>NUCLEOTIDE SEQUENCE</scope>
    <source>
        <strain evidence="12">DAOM 180753</strain>
    </source>
</reference>
<dbReference type="SUPFAM" id="SSF48208">
    <property type="entry name" value="Six-hairpin glycosidases"/>
    <property type="match status" value="1"/>
</dbReference>
<dbReference type="PANTHER" id="PTHR12145:SF37">
    <property type="entry name" value="MANNAN ENDO-1,6-ALPHA-MANNOSIDASE"/>
    <property type="match status" value="1"/>
</dbReference>
<dbReference type="InterPro" id="IPR005198">
    <property type="entry name" value="Glyco_hydro_76"/>
</dbReference>
<feature type="signal peptide" evidence="11">
    <location>
        <begin position="1"/>
        <end position="25"/>
    </location>
</feature>
<comment type="caution">
    <text evidence="12">The sequence shown here is derived from an EMBL/GenBank/DDBJ whole genome shotgun (WGS) entry which is preliminary data.</text>
</comment>
<dbReference type="GO" id="GO:0016052">
    <property type="term" value="P:carbohydrate catabolic process"/>
    <property type="evidence" value="ECO:0007669"/>
    <property type="project" value="InterPro"/>
</dbReference>
<accession>A0AAI9TGZ2</accession>
<evidence type="ECO:0000256" key="2">
    <source>
        <dbReference type="ARBA" id="ARBA00009699"/>
    </source>
</evidence>
<evidence type="ECO:0000256" key="1">
    <source>
        <dbReference type="ARBA" id="ARBA00001452"/>
    </source>
</evidence>
<evidence type="ECO:0000256" key="9">
    <source>
        <dbReference type="SAM" id="MobiDB-lite"/>
    </source>
</evidence>
<evidence type="ECO:0000256" key="3">
    <source>
        <dbReference type="ARBA" id="ARBA00012350"/>
    </source>
</evidence>
<feature type="compositionally biased region" description="Polar residues" evidence="9">
    <location>
        <begin position="428"/>
        <end position="439"/>
    </location>
</feature>
<keyword evidence="10" id="KW-1133">Transmembrane helix</keyword>
<dbReference type="Pfam" id="PF03663">
    <property type="entry name" value="Glyco_hydro_76"/>
    <property type="match status" value="2"/>
</dbReference>
<dbReference type="Gene3D" id="1.50.10.20">
    <property type="match status" value="1"/>
</dbReference>
<dbReference type="PIRSF" id="PIRSF016302">
    <property type="entry name" value="Man_a_manosd"/>
    <property type="match status" value="1"/>
</dbReference>